<organism evidence="10 11">
    <name type="scientific">Flagellimonas meridianipacifica</name>
    <dbReference type="NCBI Taxonomy" id="1080225"/>
    <lineage>
        <taxon>Bacteria</taxon>
        <taxon>Pseudomonadati</taxon>
        <taxon>Bacteroidota</taxon>
        <taxon>Flavobacteriia</taxon>
        <taxon>Flavobacteriales</taxon>
        <taxon>Flavobacteriaceae</taxon>
        <taxon>Flagellimonas</taxon>
    </lineage>
</organism>
<keyword evidence="11" id="KW-1185">Reference proteome</keyword>
<accession>A0A2T0MFP7</accession>
<evidence type="ECO:0000259" key="8">
    <source>
        <dbReference type="PROSITE" id="PS50893"/>
    </source>
</evidence>
<feature type="transmembrane region" description="Helical" evidence="7">
    <location>
        <begin position="158"/>
        <end position="175"/>
    </location>
</feature>
<feature type="transmembrane region" description="Helical" evidence="7">
    <location>
        <begin position="56"/>
        <end position="74"/>
    </location>
</feature>
<dbReference type="InterPro" id="IPR003593">
    <property type="entry name" value="AAA+_ATPase"/>
</dbReference>
<feature type="transmembrane region" description="Helical" evidence="7">
    <location>
        <begin position="135"/>
        <end position="152"/>
    </location>
</feature>
<dbReference type="PANTHER" id="PTHR43394">
    <property type="entry name" value="ATP-DEPENDENT PERMEASE MDL1, MITOCHONDRIAL"/>
    <property type="match status" value="1"/>
</dbReference>
<evidence type="ECO:0000256" key="7">
    <source>
        <dbReference type="SAM" id="Phobius"/>
    </source>
</evidence>
<keyword evidence="3" id="KW-0547">Nucleotide-binding</keyword>
<dbReference type="AlphaFoldDB" id="A0A2T0MFP7"/>
<evidence type="ECO:0000256" key="1">
    <source>
        <dbReference type="ARBA" id="ARBA00004651"/>
    </source>
</evidence>
<dbReference type="Gene3D" id="1.20.1560.10">
    <property type="entry name" value="ABC transporter type 1, transmembrane domain"/>
    <property type="match status" value="1"/>
</dbReference>
<reference evidence="10 11" key="1">
    <citation type="submission" date="2018-03" db="EMBL/GenBank/DDBJ databases">
        <title>Genomic Encyclopedia of Archaeal and Bacterial Type Strains, Phase II (KMG-II): from individual species to whole genera.</title>
        <authorList>
            <person name="Goeker M."/>
        </authorList>
    </citation>
    <scope>NUCLEOTIDE SEQUENCE [LARGE SCALE GENOMIC DNA]</scope>
    <source>
        <strain evidence="10 11">DSM 25027</strain>
    </source>
</reference>
<gene>
    <name evidence="10" type="ORF">CLV81_0390</name>
</gene>
<dbReference type="InterPro" id="IPR011527">
    <property type="entry name" value="ABC1_TM_dom"/>
</dbReference>
<dbReference type="EMBL" id="PVYX01000001">
    <property type="protein sequence ID" value="PRX56393.1"/>
    <property type="molecule type" value="Genomic_DNA"/>
</dbReference>
<dbReference type="CDD" id="cd03228">
    <property type="entry name" value="ABCC_MRP_Like"/>
    <property type="match status" value="1"/>
</dbReference>
<dbReference type="SMART" id="SM00382">
    <property type="entry name" value="AAA"/>
    <property type="match status" value="1"/>
</dbReference>
<dbReference type="GO" id="GO:0005524">
    <property type="term" value="F:ATP binding"/>
    <property type="evidence" value="ECO:0007669"/>
    <property type="project" value="UniProtKB-KW"/>
</dbReference>
<dbReference type="PANTHER" id="PTHR43394:SF1">
    <property type="entry name" value="ATP-BINDING CASSETTE SUB-FAMILY B MEMBER 10, MITOCHONDRIAL"/>
    <property type="match status" value="1"/>
</dbReference>
<dbReference type="InterPro" id="IPR039421">
    <property type="entry name" value="Type_1_exporter"/>
</dbReference>
<comment type="subcellular location">
    <subcellularLocation>
        <location evidence="1">Cell membrane</location>
        <topology evidence="1">Multi-pass membrane protein</topology>
    </subcellularLocation>
</comment>
<dbReference type="GO" id="GO:0015421">
    <property type="term" value="F:ABC-type oligopeptide transporter activity"/>
    <property type="evidence" value="ECO:0007669"/>
    <property type="project" value="TreeGrafter"/>
</dbReference>
<evidence type="ECO:0000256" key="3">
    <source>
        <dbReference type="ARBA" id="ARBA00022741"/>
    </source>
</evidence>
<dbReference type="CDD" id="cd07346">
    <property type="entry name" value="ABC_6TM_exporters"/>
    <property type="match status" value="1"/>
</dbReference>
<evidence type="ECO:0000256" key="4">
    <source>
        <dbReference type="ARBA" id="ARBA00022840"/>
    </source>
</evidence>
<feature type="domain" description="ABC transporter" evidence="8">
    <location>
        <begin position="330"/>
        <end position="543"/>
    </location>
</feature>
<dbReference type="GO" id="GO:0005886">
    <property type="term" value="C:plasma membrane"/>
    <property type="evidence" value="ECO:0007669"/>
    <property type="project" value="UniProtKB-SubCell"/>
</dbReference>
<keyword evidence="2 7" id="KW-0812">Transmembrane</keyword>
<dbReference type="Proteomes" id="UP000237640">
    <property type="component" value="Unassembled WGS sequence"/>
</dbReference>
<dbReference type="Pfam" id="PF00005">
    <property type="entry name" value="ABC_tran"/>
    <property type="match status" value="1"/>
</dbReference>
<evidence type="ECO:0000256" key="2">
    <source>
        <dbReference type="ARBA" id="ARBA00022692"/>
    </source>
</evidence>
<dbReference type="Pfam" id="PF00664">
    <property type="entry name" value="ABC_membrane"/>
    <property type="match status" value="1"/>
</dbReference>
<feature type="domain" description="ABC transmembrane type-1" evidence="9">
    <location>
        <begin position="17"/>
        <end position="299"/>
    </location>
</feature>
<sequence>MFFFFLNYLRPNAIKGIFASLLLIITSLLSLATPYVLKIIIDDIFPSGNYRDLMNILMLLLGIYIIRILGNLLFEVLFTRINQETINDIRIDLFSSLLREKLGKLKKKRIGELVFLLKDDVETIQDGVSSFGLKIVNNGITIIGILIMLFVLNYKLTFLSLFVLPFIFISTKTFLPEIRKSFKKLQAKDSELHDFYFERIKNIRVIKSFNTYIREKKNATRLQRELIHYYVRISLIKGGSNHLTGFLIAIGPLIVLLYGGKQVFEGLMSLGALVAFLQYLNKLYNPMLNLINSYNELERAKVSMARVYEHFQDNIITPSSFSNPKEFESLFLKNVSISYNNKHVFEEVNLGFQRGNVYGIIGASGSGKTSLIDLICGFLEPCKGTVLMNNVQGIRNISNWNQFYALIEKENQIFSGDVITNIKYGITKTNPQEIKNAIGLSGLFEVINNLEHKEHTVLTNNASILSDGQKQRISFSRAFLKKPPILIIDEATSSLDSKTEELLFENIRRELKESLIIFITHRTASLKYCDKIYEITDRKINLV</sequence>
<evidence type="ECO:0000313" key="11">
    <source>
        <dbReference type="Proteomes" id="UP000237640"/>
    </source>
</evidence>
<feature type="transmembrane region" description="Helical" evidence="7">
    <location>
        <begin position="242"/>
        <end position="260"/>
    </location>
</feature>
<evidence type="ECO:0000259" key="9">
    <source>
        <dbReference type="PROSITE" id="PS50929"/>
    </source>
</evidence>
<proteinExistence type="predicted"/>
<evidence type="ECO:0000313" key="10">
    <source>
        <dbReference type="EMBL" id="PRX56393.1"/>
    </source>
</evidence>
<dbReference type="InterPro" id="IPR003439">
    <property type="entry name" value="ABC_transporter-like_ATP-bd"/>
</dbReference>
<keyword evidence="6 7" id="KW-0472">Membrane</keyword>
<dbReference type="SUPFAM" id="SSF90123">
    <property type="entry name" value="ABC transporter transmembrane region"/>
    <property type="match status" value="1"/>
</dbReference>
<dbReference type="PROSITE" id="PS50893">
    <property type="entry name" value="ABC_TRANSPORTER_2"/>
    <property type="match status" value="1"/>
</dbReference>
<keyword evidence="5 7" id="KW-1133">Transmembrane helix</keyword>
<dbReference type="PROSITE" id="PS50929">
    <property type="entry name" value="ABC_TM1F"/>
    <property type="match status" value="1"/>
</dbReference>
<name>A0A2T0MFP7_9FLAO</name>
<dbReference type="GO" id="GO:0016887">
    <property type="term" value="F:ATP hydrolysis activity"/>
    <property type="evidence" value="ECO:0007669"/>
    <property type="project" value="InterPro"/>
</dbReference>
<evidence type="ECO:0000256" key="6">
    <source>
        <dbReference type="ARBA" id="ARBA00023136"/>
    </source>
</evidence>
<protein>
    <submittedName>
        <fullName evidence="10">ATP-binding cassette subfamily B protein</fullName>
    </submittedName>
</protein>
<keyword evidence="4 10" id="KW-0067">ATP-binding</keyword>
<comment type="caution">
    <text evidence="10">The sequence shown here is derived from an EMBL/GenBank/DDBJ whole genome shotgun (WGS) entry which is preliminary data.</text>
</comment>
<dbReference type="InterPro" id="IPR036640">
    <property type="entry name" value="ABC1_TM_sf"/>
</dbReference>
<dbReference type="SUPFAM" id="SSF52540">
    <property type="entry name" value="P-loop containing nucleoside triphosphate hydrolases"/>
    <property type="match status" value="1"/>
</dbReference>
<evidence type="ECO:0000256" key="5">
    <source>
        <dbReference type="ARBA" id="ARBA00022989"/>
    </source>
</evidence>
<dbReference type="InterPro" id="IPR027417">
    <property type="entry name" value="P-loop_NTPase"/>
</dbReference>
<dbReference type="Gene3D" id="3.40.50.300">
    <property type="entry name" value="P-loop containing nucleotide triphosphate hydrolases"/>
    <property type="match status" value="1"/>
</dbReference>